<reference evidence="1 2" key="2">
    <citation type="journal article" date="2022" name="Mol. Ecol. Resour.">
        <title>The genomes of chicory, endive, great burdock and yacon provide insights into Asteraceae paleo-polyploidization history and plant inulin production.</title>
        <authorList>
            <person name="Fan W."/>
            <person name="Wang S."/>
            <person name="Wang H."/>
            <person name="Wang A."/>
            <person name="Jiang F."/>
            <person name="Liu H."/>
            <person name="Zhao H."/>
            <person name="Xu D."/>
            <person name="Zhang Y."/>
        </authorList>
    </citation>
    <scope>NUCLEOTIDE SEQUENCE [LARGE SCALE GENOMIC DNA]</scope>
    <source>
        <strain evidence="2">cv. Punajuju</strain>
        <tissue evidence="1">Leaves</tissue>
    </source>
</reference>
<comment type="caution">
    <text evidence="1">The sequence shown here is derived from an EMBL/GenBank/DDBJ whole genome shotgun (WGS) entry which is preliminary data.</text>
</comment>
<organism evidence="1 2">
    <name type="scientific">Cichorium intybus</name>
    <name type="common">Chicory</name>
    <dbReference type="NCBI Taxonomy" id="13427"/>
    <lineage>
        <taxon>Eukaryota</taxon>
        <taxon>Viridiplantae</taxon>
        <taxon>Streptophyta</taxon>
        <taxon>Embryophyta</taxon>
        <taxon>Tracheophyta</taxon>
        <taxon>Spermatophyta</taxon>
        <taxon>Magnoliopsida</taxon>
        <taxon>eudicotyledons</taxon>
        <taxon>Gunneridae</taxon>
        <taxon>Pentapetalae</taxon>
        <taxon>asterids</taxon>
        <taxon>campanulids</taxon>
        <taxon>Asterales</taxon>
        <taxon>Asteraceae</taxon>
        <taxon>Cichorioideae</taxon>
        <taxon>Cichorieae</taxon>
        <taxon>Cichoriinae</taxon>
        <taxon>Cichorium</taxon>
    </lineage>
</organism>
<evidence type="ECO:0000313" key="2">
    <source>
        <dbReference type="Proteomes" id="UP001055811"/>
    </source>
</evidence>
<keyword evidence="2" id="KW-1185">Reference proteome</keyword>
<evidence type="ECO:0000313" key="1">
    <source>
        <dbReference type="EMBL" id="KAI3700371.1"/>
    </source>
</evidence>
<name>A0ACB8ZRN6_CICIN</name>
<reference evidence="2" key="1">
    <citation type="journal article" date="2022" name="Mol. Ecol. Resour.">
        <title>The genomes of chicory, endive, great burdock and yacon provide insights into Asteraceae palaeo-polyploidization history and plant inulin production.</title>
        <authorList>
            <person name="Fan W."/>
            <person name="Wang S."/>
            <person name="Wang H."/>
            <person name="Wang A."/>
            <person name="Jiang F."/>
            <person name="Liu H."/>
            <person name="Zhao H."/>
            <person name="Xu D."/>
            <person name="Zhang Y."/>
        </authorList>
    </citation>
    <scope>NUCLEOTIDE SEQUENCE [LARGE SCALE GENOMIC DNA]</scope>
    <source>
        <strain evidence="2">cv. Punajuju</strain>
    </source>
</reference>
<gene>
    <name evidence="1" type="ORF">L2E82_44997</name>
</gene>
<dbReference type="Proteomes" id="UP001055811">
    <property type="component" value="Linkage Group LG08"/>
</dbReference>
<protein>
    <submittedName>
        <fullName evidence="1">Uncharacterized protein</fullName>
    </submittedName>
</protein>
<dbReference type="EMBL" id="CM042016">
    <property type="protein sequence ID" value="KAI3700371.1"/>
    <property type="molecule type" value="Genomic_DNA"/>
</dbReference>
<sequence>MKPATVISLVLSSSADQGKEITRVDSEMMDDGFSVAPVEAVVDDGIVYIGKQSEEQKINYGSAPAVDGEVMLSMSVVKIIDDLILMETAKRLLQKVTLWIERWAKNDDCSALKLE</sequence>
<proteinExistence type="predicted"/>
<accession>A0ACB8ZRN6</accession>